<organism evidence="2 3">
    <name type="scientific">Lingula anatina</name>
    <name type="common">Brachiopod</name>
    <name type="synonym">Lingula unguis</name>
    <dbReference type="NCBI Taxonomy" id="7574"/>
    <lineage>
        <taxon>Eukaryota</taxon>
        <taxon>Metazoa</taxon>
        <taxon>Spiralia</taxon>
        <taxon>Lophotrochozoa</taxon>
        <taxon>Brachiopoda</taxon>
        <taxon>Linguliformea</taxon>
        <taxon>Lingulata</taxon>
        <taxon>Lingulida</taxon>
        <taxon>Linguloidea</taxon>
        <taxon>Lingulidae</taxon>
        <taxon>Lingula</taxon>
    </lineage>
</organism>
<reference evidence="3" key="1">
    <citation type="submission" date="2025-08" db="UniProtKB">
        <authorList>
            <consortium name="RefSeq"/>
        </authorList>
    </citation>
    <scope>IDENTIFICATION</scope>
    <source>
        <tissue evidence="3">Gonads</tissue>
    </source>
</reference>
<dbReference type="SUPFAM" id="SSF51197">
    <property type="entry name" value="Clavaminate synthase-like"/>
    <property type="match status" value="1"/>
</dbReference>
<dbReference type="SMART" id="SM00558">
    <property type="entry name" value="JmjC"/>
    <property type="match status" value="1"/>
</dbReference>
<sequence length="346" mass="40150">MALPCCSNNVHIERTKNVSKAEFEDKYLSKGVPVIIEEATDHWLARKWTLDSLCEKVGDNEIIVRGQTNEDAYRTGRNYVIRKTTFNDYVSDLKAENARARSSYMAVQNLKQTFPQIEADVPLPDYVGKLHLGPYMWVALKGHYEFCHIDPDDNFLVMIQGRKQVRLFGCDLRPMYPNPKGSKGKTIQAQVNCDNPALERFPEFRNATCYHCVLDPGDMLFIPAFWWHQVTSLDTSISVNIFFGDAGDNKYFSKILSSSQWPAFSYWFLNIIEQNRNHASFPRILARLPEVLHHFFLKQWHEIITPDQIQILVQLVLDYLCLDSLPTVEDRSKYPPPLKIRGLMWR</sequence>
<dbReference type="OrthoDB" id="47172at2759"/>
<protein>
    <submittedName>
        <fullName evidence="3">tRNA wybutosine-synthesizing protein 5 isoform X1</fullName>
    </submittedName>
</protein>
<keyword evidence="2" id="KW-1185">Reference proteome</keyword>
<dbReference type="InterPro" id="IPR041667">
    <property type="entry name" value="Cupin_8"/>
</dbReference>
<dbReference type="GO" id="GO:0051864">
    <property type="term" value="F:histone H3K36 demethylase activity"/>
    <property type="evidence" value="ECO:0007669"/>
    <property type="project" value="TreeGrafter"/>
</dbReference>
<dbReference type="InterPro" id="IPR003347">
    <property type="entry name" value="JmjC_dom"/>
</dbReference>
<evidence type="ECO:0000313" key="3">
    <source>
        <dbReference type="RefSeq" id="XP_013403506.1"/>
    </source>
</evidence>
<dbReference type="GeneID" id="106168842"/>
<name>A0A1S3IZS8_LINAN</name>
<dbReference type="GO" id="GO:0005634">
    <property type="term" value="C:nucleus"/>
    <property type="evidence" value="ECO:0007669"/>
    <property type="project" value="TreeGrafter"/>
</dbReference>
<feature type="domain" description="JmjC" evidence="1">
    <location>
        <begin position="112"/>
        <end position="260"/>
    </location>
</feature>
<evidence type="ECO:0000259" key="1">
    <source>
        <dbReference type="PROSITE" id="PS51184"/>
    </source>
</evidence>
<dbReference type="RefSeq" id="XP_013403506.1">
    <property type="nucleotide sequence ID" value="XM_013548052.1"/>
</dbReference>
<evidence type="ECO:0000313" key="2">
    <source>
        <dbReference type="Proteomes" id="UP000085678"/>
    </source>
</evidence>
<dbReference type="AlphaFoldDB" id="A0A1S3IZS8"/>
<dbReference type="PROSITE" id="PS51184">
    <property type="entry name" value="JMJC"/>
    <property type="match status" value="1"/>
</dbReference>
<dbReference type="PANTHER" id="PTHR12461">
    <property type="entry name" value="HYPOXIA-INDUCIBLE FACTOR 1 ALPHA INHIBITOR-RELATED"/>
    <property type="match status" value="1"/>
</dbReference>
<dbReference type="STRING" id="7574.A0A1S3IZS8"/>
<dbReference type="Pfam" id="PF13621">
    <property type="entry name" value="Cupin_8"/>
    <property type="match status" value="1"/>
</dbReference>
<proteinExistence type="predicted"/>
<accession>A0A1S3IZS8</accession>
<dbReference type="Proteomes" id="UP000085678">
    <property type="component" value="Unplaced"/>
</dbReference>
<dbReference type="InParanoid" id="A0A1S3IZS8"/>
<dbReference type="Gene3D" id="2.60.120.650">
    <property type="entry name" value="Cupin"/>
    <property type="match status" value="1"/>
</dbReference>
<dbReference type="KEGG" id="lak:106168842"/>
<dbReference type="PANTHER" id="PTHR12461:SF95">
    <property type="entry name" value="JMJC DOMAIN-CONTAINING PROTEIN"/>
    <property type="match status" value="1"/>
</dbReference>
<gene>
    <name evidence="3" type="primary">LOC106168842</name>
</gene>